<evidence type="ECO:0000256" key="7">
    <source>
        <dbReference type="ARBA" id="ARBA00023125"/>
    </source>
</evidence>
<dbReference type="GO" id="GO:0000981">
    <property type="term" value="F:DNA-binding transcription factor activity, RNA polymerase II-specific"/>
    <property type="evidence" value="ECO:0007669"/>
    <property type="project" value="TreeGrafter"/>
</dbReference>
<keyword evidence="3" id="KW-0677">Repeat</keyword>
<dbReference type="FunFam" id="3.30.160.60:FF:000322">
    <property type="entry name" value="GDNF-inducible zinc finger protein 1"/>
    <property type="match status" value="1"/>
</dbReference>
<dbReference type="SUPFAM" id="SSF57667">
    <property type="entry name" value="beta-beta-alpha zinc fingers"/>
    <property type="match status" value="3"/>
</dbReference>
<feature type="domain" description="C2H2-type" evidence="11">
    <location>
        <begin position="57"/>
        <end position="85"/>
    </location>
</feature>
<dbReference type="AlphaFoldDB" id="T1JIR3"/>
<dbReference type="InterPro" id="IPR036236">
    <property type="entry name" value="Znf_C2H2_sf"/>
</dbReference>
<feature type="domain" description="C2H2-type" evidence="11">
    <location>
        <begin position="24"/>
        <end position="51"/>
    </location>
</feature>
<keyword evidence="2" id="KW-0479">Metal-binding</keyword>
<dbReference type="PROSITE" id="PS50157">
    <property type="entry name" value="ZINC_FINGER_C2H2_2"/>
    <property type="match status" value="6"/>
</dbReference>
<keyword evidence="7" id="KW-0238">DNA-binding</keyword>
<reference evidence="13" key="1">
    <citation type="submission" date="2011-05" db="EMBL/GenBank/DDBJ databases">
        <authorList>
            <person name="Richards S.R."/>
            <person name="Qu J."/>
            <person name="Jiang H."/>
            <person name="Jhangiani S.N."/>
            <person name="Agravi P."/>
            <person name="Goodspeed R."/>
            <person name="Gross S."/>
            <person name="Mandapat C."/>
            <person name="Jackson L."/>
            <person name="Mathew T."/>
            <person name="Pu L."/>
            <person name="Thornton R."/>
            <person name="Saada N."/>
            <person name="Wilczek-Boney K.B."/>
            <person name="Lee S."/>
            <person name="Kovar C."/>
            <person name="Wu Y."/>
            <person name="Scherer S.E."/>
            <person name="Worley K.C."/>
            <person name="Muzny D.M."/>
            <person name="Gibbs R."/>
        </authorList>
    </citation>
    <scope>NUCLEOTIDE SEQUENCE</scope>
    <source>
        <strain evidence="13">Brora</strain>
    </source>
</reference>
<dbReference type="OMA" id="QINCNTA"/>
<dbReference type="HOGENOM" id="CLU_850791_0_0_1"/>
<sequence>MKLLVRHMKIKHEKDEEEQPKDLLQCNECAYQTTKQYRFQRHLRVHRESSPSVRRLFQCDKCVYKTKRKEHYIRHVNNVHTNKRPYLCDFCGKAFKRTDALKQHRVIHSTVDPLEIQFRCSVCDKNCRSHAHLLEHQAVHSNVRSFLCEICGASFKTRSVQRKHVQTIHKKPRAFSCQICDKRFNTNYALKRHVRLHEVGVDANSSSQMQINCNTASASQFSENLATAIAQQSVILLPSGDGQLHATNEELNASIPFTIHSNVMGTNSTIQLLQGADSIVSGPDAANLVPLQESISGEDGHSSAQTYIQPNEATTALLYLTTNYTHF</sequence>
<accession>T1JIR3</accession>
<keyword evidence="9" id="KW-0539">Nucleus</keyword>
<dbReference type="EMBL" id="JH432127">
    <property type="status" value="NOT_ANNOTATED_CDS"/>
    <property type="molecule type" value="Genomic_DNA"/>
</dbReference>
<evidence type="ECO:0000313" key="13">
    <source>
        <dbReference type="Proteomes" id="UP000014500"/>
    </source>
</evidence>
<dbReference type="Pfam" id="PF00096">
    <property type="entry name" value="zf-C2H2"/>
    <property type="match status" value="4"/>
</dbReference>
<dbReference type="InterPro" id="IPR013087">
    <property type="entry name" value="Znf_C2H2_type"/>
</dbReference>
<dbReference type="PANTHER" id="PTHR24379:SF127">
    <property type="entry name" value="BLOODY FINGERS-RELATED"/>
    <property type="match status" value="1"/>
</dbReference>
<comment type="subcellular location">
    <subcellularLocation>
        <location evidence="1">Nucleus</location>
    </subcellularLocation>
</comment>
<dbReference type="Gene3D" id="3.30.160.60">
    <property type="entry name" value="Classic Zinc Finger"/>
    <property type="match status" value="4"/>
</dbReference>
<evidence type="ECO:0000256" key="8">
    <source>
        <dbReference type="ARBA" id="ARBA00023163"/>
    </source>
</evidence>
<name>T1JIR3_STRMM</name>
<dbReference type="EnsemblMetazoa" id="SMAR013744-RA">
    <property type="protein sequence ID" value="SMAR013744-PA"/>
    <property type="gene ID" value="SMAR013744"/>
</dbReference>
<dbReference type="eggNOG" id="KOG1721">
    <property type="taxonomic scope" value="Eukaryota"/>
</dbReference>
<dbReference type="PROSITE" id="PS00028">
    <property type="entry name" value="ZINC_FINGER_C2H2_1"/>
    <property type="match status" value="4"/>
</dbReference>
<reference evidence="12" key="2">
    <citation type="submission" date="2015-02" db="UniProtKB">
        <authorList>
            <consortium name="EnsemblMetazoa"/>
        </authorList>
    </citation>
    <scope>IDENTIFICATION</scope>
</reference>
<evidence type="ECO:0000313" key="12">
    <source>
        <dbReference type="EnsemblMetazoa" id="SMAR013744-PA"/>
    </source>
</evidence>
<feature type="domain" description="C2H2-type" evidence="11">
    <location>
        <begin position="86"/>
        <end position="113"/>
    </location>
</feature>
<dbReference type="PANTHER" id="PTHR24379">
    <property type="entry name" value="KRAB AND ZINC FINGER DOMAIN-CONTAINING"/>
    <property type="match status" value="1"/>
</dbReference>
<evidence type="ECO:0000256" key="1">
    <source>
        <dbReference type="ARBA" id="ARBA00004123"/>
    </source>
</evidence>
<dbReference type="GO" id="GO:0000977">
    <property type="term" value="F:RNA polymerase II transcription regulatory region sequence-specific DNA binding"/>
    <property type="evidence" value="ECO:0007669"/>
    <property type="project" value="TreeGrafter"/>
</dbReference>
<keyword evidence="5" id="KW-0862">Zinc</keyword>
<evidence type="ECO:0000256" key="6">
    <source>
        <dbReference type="ARBA" id="ARBA00023015"/>
    </source>
</evidence>
<protein>
    <recommendedName>
        <fullName evidence="11">C2H2-type domain-containing protein</fullName>
    </recommendedName>
</protein>
<dbReference type="STRING" id="126957.T1JIR3"/>
<dbReference type="PhylomeDB" id="T1JIR3"/>
<evidence type="ECO:0000256" key="10">
    <source>
        <dbReference type="PROSITE-ProRule" id="PRU00042"/>
    </source>
</evidence>
<keyword evidence="4 10" id="KW-0863">Zinc-finger</keyword>
<dbReference type="GO" id="GO:0005634">
    <property type="term" value="C:nucleus"/>
    <property type="evidence" value="ECO:0007669"/>
    <property type="project" value="UniProtKB-SubCell"/>
</dbReference>
<dbReference type="GO" id="GO:0008270">
    <property type="term" value="F:zinc ion binding"/>
    <property type="evidence" value="ECO:0007669"/>
    <property type="project" value="UniProtKB-KW"/>
</dbReference>
<feature type="domain" description="C2H2-type" evidence="11">
    <location>
        <begin position="118"/>
        <end position="145"/>
    </location>
</feature>
<evidence type="ECO:0000259" key="11">
    <source>
        <dbReference type="PROSITE" id="PS50157"/>
    </source>
</evidence>
<evidence type="ECO:0000256" key="5">
    <source>
        <dbReference type="ARBA" id="ARBA00022833"/>
    </source>
</evidence>
<evidence type="ECO:0000256" key="4">
    <source>
        <dbReference type="ARBA" id="ARBA00022771"/>
    </source>
</evidence>
<feature type="domain" description="C2H2-type" evidence="11">
    <location>
        <begin position="146"/>
        <end position="174"/>
    </location>
</feature>
<keyword evidence="6" id="KW-0805">Transcription regulation</keyword>
<dbReference type="Proteomes" id="UP000014500">
    <property type="component" value="Unassembled WGS sequence"/>
</dbReference>
<dbReference type="SMART" id="SM00355">
    <property type="entry name" value="ZnF_C2H2"/>
    <property type="match status" value="6"/>
</dbReference>
<evidence type="ECO:0000256" key="9">
    <source>
        <dbReference type="ARBA" id="ARBA00023242"/>
    </source>
</evidence>
<keyword evidence="8" id="KW-0804">Transcription</keyword>
<organism evidence="12 13">
    <name type="scientific">Strigamia maritima</name>
    <name type="common">European centipede</name>
    <name type="synonym">Geophilus maritimus</name>
    <dbReference type="NCBI Taxonomy" id="126957"/>
    <lineage>
        <taxon>Eukaryota</taxon>
        <taxon>Metazoa</taxon>
        <taxon>Ecdysozoa</taxon>
        <taxon>Arthropoda</taxon>
        <taxon>Myriapoda</taxon>
        <taxon>Chilopoda</taxon>
        <taxon>Pleurostigmophora</taxon>
        <taxon>Geophilomorpha</taxon>
        <taxon>Linotaeniidae</taxon>
        <taxon>Strigamia</taxon>
    </lineage>
</organism>
<evidence type="ECO:0000256" key="2">
    <source>
        <dbReference type="ARBA" id="ARBA00022723"/>
    </source>
</evidence>
<proteinExistence type="predicted"/>
<feature type="domain" description="C2H2-type" evidence="11">
    <location>
        <begin position="175"/>
        <end position="197"/>
    </location>
</feature>
<dbReference type="FunFam" id="3.30.160.60:FF:000090">
    <property type="entry name" value="Odd-skipped-related transciption factor 2"/>
    <property type="match status" value="1"/>
</dbReference>
<evidence type="ECO:0000256" key="3">
    <source>
        <dbReference type="ARBA" id="ARBA00022737"/>
    </source>
</evidence>
<keyword evidence="13" id="KW-1185">Reference proteome</keyword>